<evidence type="ECO:0000256" key="2">
    <source>
        <dbReference type="ARBA" id="ARBA00022490"/>
    </source>
</evidence>
<dbReference type="SUPFAM" id="SSF101322">
    <property type="entry name" value="YcfC-like"/>
    <property type="match status" value="1"/>
</dbReference>
<accession>A0ABT3A6P1</accession>
<evidence type="ECO:0000313" key="5">
    <source>
        <dbReference type="EMBL" id="MCV2883957.1"/>
    </source>
</evidence>
<dbReference type="Proteomes" id="UP001652504">
    <property type="component" value="Unassembled WGS sequence"/>
</dbReference>
<evidence type="ECO:0000256" key="1">
    <source>
        <dbReference type="ARBA" id="ARBA00022475"/>
    </source>
</evidence>
<sequence length="205" mass="22493">MYSQEQEKVVALAGVCQAAALVQHIARTGGAEDQDFEASINSIIVTDPDNTVSVFGGISGIQLGLKTLISQLDNSQNNKNAEITRYIASILGLERKLSGNRNVMNELGERINQIKRQTQHLDLFDHQMINNLASVYGDVISPAGPKIQVAGNPAHLKQMANQHKVRALLLAGVRAAVLWRQLGGKRRHILFTRRKILSTAQALLR</sequence>
<comment type="similarity">
    <text evidence="4">Belongs to the HflD family.</text>
</comment>
<reference evidence="5 6" key="1">
    <citation type="submission" date="2022-10" db="EMBL/GenBank/DDBJ databases">
        <title>Aestuariibacter sp. AA17 isolated from Montipora capitata coral fragment.</title>
        <authorList>
            <person name="Emsley S.A."/>
            <person name="Pfannmuller K.M."/>
            <person name="Loughran R.M."/>
            <person name="Shlafstein M."/>
            <person name="Papke E."/>
            <person name="Saw J.H."/>
            <person name="Ushijima B."/>
            <person name="Videau P."/>
        </authorList>
    </citation>
    <scope>NUCLEOTIDE SEQUENCE [LARGE SCALE GENOMIC DNA]</scope>
    <source>
        <strain evidence="5 6">AA17</strain>
    </source>
</reference>
<gene>
    <name evidence="4 5" type="primary">hflD</name>
    <name evidence="5" type="ORF">OE749_04530</name>
</gene>
<comment type="subcellular location">
    <subcellularLocation>
        <location evidence="4">Cytoplasm</location>
    </subcellularLocation>
    <subcellularLocation>
        <location evidence="4">Cell membrane</location>
        <topology evidence="4">Peripheral membrane protein</topology>
        <orientation evidence="4">Cytoplasmic side</orientation>
    </subcellularLocation>
</comment>
<dbReference type="RefSeq" id="WP_263711171.1">
    <property type="nucleotide sequence ID" value="NZ_JAOWKX010000002.1"/>
</dbReference>
<keyword evidence="2 4" id="KW-0963">Cytoplasm</keyword>
<keyword evidence="1 4" id="KW-1003">Cell membrane</keyword>
<dbReference type="Gene3D" id="1.10.3890.10">
    <property type="entry name" value="HflD-like"/>
    <property type="match status" value="1"/>
</dbReference>
<protein>
    <recommendedName>
        <fullName evidence="4">High frequency lysogenization protein HflD homolog</fullName>
    </recommendedName>
</protein>
<evidence type="ECO:0000256" key="3">
    <source>
        <dbReference type="ARBA" id="ARBA00023136"/>
    </source>
</evidence>
<comment type="caution">
    <text evidence="5">The sequence shown here is derived from an EMBL/GenBank/DDBJ whole genome shotgun (WGS) entry which is preliminary data.</text>
</comment>
<keyword evidence="3 4" id="KW-0472">Membrane</keyword>
<dbReference type="Pfam" id="PF04356">
    <property type="entry name" value="DUF489"/>
    <property type="match status" value="1"/>
</dbReference>
<evidence type="ECO:0000256" key="4">
    <source>
        <dbReference type="HAMAP-Rule" id="MF_00695"/>
    </source>
</evidence>
<dbReference type="PANTHER" id="PTHR38100:SF1">
    <property type="entry name" value="HIGH FREQUENCY LYSOGENIZATION PROTEIN HFLD"/>
    <property type="match status" value="1"/>
</dbReference>
<dbReference type="InterPro" id="IPR007451">
    <property type="entry name" value="HflD"/>
</dbReference>
<name>A0ABT3A6P1_9ALTE</name>
<dbReference type="NCBIfam" id="NF001248">
    <property type="entry name" value="PRK00218.1-4"/>
    <property type="match status" value="1"/>
</dbReference>
<keyword evidence="6" id="KW-1185">Reference proteome</keyword>
<proteinExistence type="inferred from homology"/>
<organism evidence="5 6">
    <name type="scientific">Fluctibacter corallii</name>
    <dbReference type="NCBI Taxonomy" id="2984329"/>
    <lineage>
        <taxon>Bacteria</taxon>
        <taxon>Pseudomonadati</taxon>
        <taxon>Pseudomonadota</taxon>
        <taxon>Gammaproteobacteria</taxon>
        <taxon>Alteromonadales</taxon>
        <taxon>Alteromonadaceae</taxon>
        <taxon>Fluctibacter</taxon>
    </lineage>
</organism>
<dbReference type="InterPro" id="IPR035932">
    <property type="entry name" value="HflD-like_sf"/>
</dbReference>
<dbReference type="PANTHER" id="PTHR38100">
    <property type="entry name" value="HIGH FREQUENCY LYSOGENIZATION PROTEIN HFLD"/>
    <property type="match status" value="1"/>
</dbReference>
<dbReference type="NCBIfam" id="NF001246">
    <property type="entry name" value="PRK00218.1-2"/>
    <property type="match status" value="1"/>
</dbReference>
<dbReference type="HAMAP" id="MF_00695">
    <property type="entry name" value="HflD_protein"/>
    <property type="match status" value="1"/>
</dbReference>
<dbReference type="EMBL" id="JAOWKX010000002">
    <property type="protein sequence ID" value="MCV2883957.1"/>
    <property type="molecule type" value="Genomic_DNA"/>
</dbReference>
<evidence type="ECO:0000313" key="6">
    <source>
        <dbReference type="Proteomes" id="UP001652504"/>
    </source>
</evidence>